<dbReference type="SUPFAM" id="SSF69593">
    <property type="entry name" value="Glycerol-3-phosphate (1)-acyltransferase"/>
    <property type="match status" value="1"/>
</dbReference>
<organism evidence="8 9">
    <name type="scientific">Lichtheimia corymbifera JMRC:FSU:9682</name>
    <dbReference type="NCBI Taxonomy" id="1263082"/>
    <lineage>
        <taxon>Eukaryota</taxon>
        <taxon>Fungi</taxon>
        <taxon>Fungi incertae sedis</taxon>
        <taxon>Mucoromycota</taxon>
        <taxon>Mucoromycotina</taxon>
        <taxon>Mucoromycetes</taxon>
        <taxon>Mucorales</taxon>
        <taxon>Lichtheimiaceae</taxon>
        <taxon>Lichtheimia</taxon>
    </lineage>
</organism>
<proteinExistence type="predicted"/>
<evidence type="ECO:0000313" key="9">
    <source>
        <dbReference type="Proteomes" id="UP000027586"/>
    </source>
</evidence>
<evidence type="ECO:0000256" key="7">
    <source>
        <dbReference type="SAM" id="Phobius"/>
    </source>
</evidence>
<evidence type="ECO:0000256" key="5">
    <source>
        <dbReference type="ARBA" id="ARBA00023136"/>
    </source>
</evidence>
<keyword evidence="5 7" id="KW-0472">Membrane</keyword>
<comment type="caution">
    <text evidence="8">The sequence shown here is derived from an EMBL/GenBank/DDBJ whole genome shotgun (WGS) entry which is preliminary data.</text>
</comment>
<dbReference type="VEuPathDB" id="FungiDB:LCOR_00594.1"/>
<keyword evidence="2 7" id="KW-0812">Transmembrane</keyword>
<evidence type="ECO:0000256" key="6">
    <source>
        <dbReference type="ARBA" id="ARBA00023315"/>
    </source>
</evidence>
<dbReference type="GO" id="GO:0016746">
    <property type="term" value="F:acyltransferase activity"/>
    <property type="evidence" value="ECO:0007669"/>
    <property type="project" value="UniProtKB-KW"/>
</dbReference>
<evidence type="ECO:0008006" key="10">
    <source>
        <dbReference type="Google" id="ProtNLM"/>
    </source>
</evidence>
<keyword evidence="1" id="KW-0808">Transferase</keyword>
<dbReference type="AlphaFoldDB" id="A0A068RGG2"/>
<evidence type="ECO:0000313" key="8">
    <source>
        <dbReference type="EMBL" id="CDH48825.1"/>
    </source>
</evidence>
<dbReference type="EMBL" id="CBTN010000002">
    <property type="protein sequence ID" value="CDH48825.1"/>
    <property type="molecule type" value="Genomic_DNA"/>
</dbReference>
<name>A0A068RGG2_9FUNG</name>
<feature type="transmembrane region" description="Helical" evidence="7">
    <location>
        <begin position="50"/>
        <end position="72"/>
    </location>
</feature>
<evidence type="ECO:0000256" key="4">
    <source>
        <dbReference type="ARBA" id="ARBA00023098"/>
    </source>
</evidence>
<dbReference type="GO" id="GO:0006629">
    <property type="term" value="P:lipid metabolic process"/>
    <property type="evidence" value="ECO:0007669"/>
    <property type="project" value="UniProtKB-KW"/>
</dbReference>
<evidence type="ECO:0000256" key="2">
    <source>
        <dbReference type="ARBA" id="ARBA00022692"/>
    </source>
</evidence>
<dbReference type="OrthoDB" id="272512at2759"/>
<feature type="transmembrane region" description="Helical" evidence="7">
    <location>
        <begin position="84"/>
        <end position="102"/>
    </location>
</feature>
<dbReference type="Proteomes" id="UP000027586">
    <property type="component" value="Unassembled WGS sequence"/>
</dbReference>
<keyword evidence="9" id="KW-1185">Reference proteome</keyword>
<protein>
    <recommendedName>
        <fullName evidence="10">Phospholipid/glycerol acyltransferase domain-containing protein</fullName>
    </recommendedName>
</protein>
<accession>A0A068RGG2</accession>
<dbReference type="PANTHER" id="PTHR23063:SF60">
    <property type="entry name" value="LYSOPHOSPHATIDIC ACID:OLEOYL-COA ACYLTRANSFERASE 1"/>
    <property type="match status" value="1"/>
</dbReference>
<keyword evidence="6" id="KW-0012">Acyltransferase</keyword>
<keyword evidence="4" id="KW-0443">Lipid metabolism</keyword>
<dbReference type="STRING" id="1263082.A0A068RGG2"/>
<sequence>MEKYSRWRDAGTGIQPFLPPVPPRTDSNLLSTLSNVIHTIVGPIQGIVKLALVLVTSLLYIILVPGIGLLLSPVRILQRWWDRCFSFILLRLVLFFIGFFFIKSETISLRRGSSRNNGNTNKEAKIKSGDIIVTNWTSYVDVLYLACKYKPVFTQVFPVEGKNVRRISFWQALRLCTQEPALTPEDIGVHTSELYTVRELAEEAKSRHWGPIAIFPEGTTSNGRALLKFAPIFKCYEPSERSNHFHILAFKYEYRNLPPTYTVGNQFWHFFKLCSQFHNTLGVRRLSSDDVPCNPAMTSSQQASDLASLAGTGTDDLVGGQLVVCLANMSRMRKTNLSMSDKRDFLEYYHSRFKDSARKREQQTIKAASNKKVL</sequence>
<reference evidence="8" key="1">
    <citation type="submission" date="2013-08" db="EMBL/GenBank/DDBJ databases">
        <title>Gene expansion shapes genome architecture in the human pathogen Lichtheimia corymbifera: an evolutionary genomics analysis in the ancient terrestrial Mucorales (Mucoromycotina).</title>
        <authorList>
            <person name="Schwartze V.U."/>
            <person name="Winter S."/>
            <person name="Shelest E."/>
            <person name="Marcet-Houben M."/>
            <person name="Horn F."/>
            <person name="Wehner S."/>
            <person name="Hoffmann K."/>
            <person name="Riege K."/>
            <person name="Sammeth M."/>
            <person name="Nowrousian M."/>
            <person name="Valiante V."/>
            <person name="Linde J."/>
            <person name="Jacobsen I.D."/>
            <person name="Marz M."/>
            <person name="Brakhage A.A."/>
            <person name="Gabaldon T."/>
            <person name="Bocker S."/>
            <person name="Voigt K."/>
        </authorList>
    </citation>
    <scope>NUCLEOTIDE SEQUENCE [LARGE SCALE GENOMIC DNA]</scope>
    <source>
        <strain evidence="8">FSU 9682</strain>
    </source>
</reference>
<gene>
    <name evidence="8" type="ORF">LCOR_00594.1</name>
</gene>
<evidence type="ECO:0000256" key="3">
    <source>
        <dbReference type="ARBA" id="ARBA00022989"/>
    </source>
</evidence>
<keyword evidence="3 7" id="KW-1133">Transmembrane helix</keyword>
<dbReference type="PANTHER" id="PTHR23063">
    <property type="entry name" value="PHOSPHOLIPID ACYLTRANSFERASE"/>
    <property type="match status" value="1"/>
</dbReference>
<evidence type="ECO:0000256" key="1">
    <source>
        <dbReference type="ARBA" id="ARBA00022679"/>
    </source>
</evidence>